<keyword evidence="3" id="KW-1185">Reference proteome</keyword>
<dbReference type="NCBIfam" id="NF006169">
    <property type="entry name" value="PRK08310.1"/>
    <property type="match status" value="1"/>
</dbReference>
<dbReference type="Gene3D" id="3.90.1300.10">
    <property type="entry name" value="Amidase signature (AS) domain"/>
    <property type="match status" value="1"/>
</dbReference>
<sequence length="402" mass="42406">MVFIAVPKNDTIGALVPHTLEEPIVGRSEGPLAGLTFMVKDLFAIKGRKVSNGNPDFYHHATPAAETAPVIARLLDAGASLIGINVCDEFFYSVLGTNAHYGQPINVRAGNHVTGGSSCGSAAAVAAAMCDFALGTDTGGSIRVPASFCGLVGLRPTYGRIDTRGVTPMAPSYDTVGFLARDAKLARKLGQLLLEGESVTAPITRLILAQDIVGESEASIDQAMWDTLDKLLGAIPKPEQMEIAGEDIVAWRKAFATTQGFEIQSTLLPFVQSHNVNLGPGIKERFEIAAGITFDEAESARAVRGQVTKRLKEIVQPGTVIVLPTTPTLPPERDIPDGASFAEFRTQTLQSTCLAGHAGLPQISIPMGKASGCPVGLSFIGWEGGDETLLDLAATLELFIRA</sequence>
<dbReference type="SUPFAM" id="SSF75304">
    <property type="entry name" value="Amidase signature (AS) enzymes"/>
    <property type="match status" value="1"/>
</dbReference>
<gene>
    <name evidence="2" type="ORF">AUC69_02075</name>
</gene>
<dbReference type="Pfam" id="PF01425">
    <property type="entry name" value="Amidase"/>
    <property type="match status" value="2"/>
</dbReference>
<evidence type="ECO:0000313" key="2">
    <source>
        <dbReference type="EMBL" id="ODR96028.1"/>
    </source>
</evidence>
<dbReference type="InterPro" id="IPR023631">
    <property type="entry name" value="Amidase_dom"/>
</dbReference>
<dbReference type="PANTHER" id="PTHR46310">
    <property type="entry name" value="AMIDASE 1"/>
    <property type="match status" value="1"/>
</dbReference>
<dbReference type="PANTHER" id="PTHR46310:SF7">
    <property type="entry name" value="AMIDASE 1"/>
    <property type="match status" value="1"/>
</dbReference>
<name>A0A1E3VR72_9HYPH</name>
<protein>
    <recommendedName>
        <fullName evidence="1">Amidase domain-containing protein</fullName>
    </recommendedName>
</protein>
<dbReference type="EMBL" id="LPWF01000033">
    <property type="protein sequence ID" value="ODR96028.1"/>
    <property type="molecule type" value="Genomic_DNA"/>
</dbReference>
<organism evidence="2 3">
    <name type="scientific">Methyloceanibacter superfactus</name>
    <dbReference type="NCBI Taxonomy" id="1774969"/>
    <lineage>
        <taxon>Bacteria</taxon>
        <taxon>Pseudomonadati</taxon>
        <taxon>Pseudomonadota</taxon>
        <taxon>Alphaproteobacteria</taxon>
        <taxon>Hyphomicrobiales</taxon>
        <taxon>Hyphomicrobiaceae</taxon>
        <taxon>Methyloceanibacter</taxon>
    </lineage>
</organism>
<proteinExistence type="predicted"/>
<dbReference type="AlphaFoldDB" id="A0A1E3VR72"/>
<accession>A0A1E3VR72</accession>
<dbReference type="RefSeq" id="WP_069442578.1">
    <property type="nucleotide sequence ID" value="NZ_LPWF01000033.1"/>
</dbReference>
<reference evidence="2 3" key="1">
    <citation type="journal article" date="2016" name="Environ. Microbiol.">
        <title>New Methyloceanibacter diversity from North Sea sediments includes methanotroph containing solely the soluble methane monooxygenase.</title>
        <authorList>
            <person name="Vekeman B."/>
            <person name="Kerckhof F.M."/>
            <person name="Cremers G."/>
            <person name="de Vos P."/>
            <person name="Vandamme P."/>
            <person name="Boon N."/>
            <person name="Op den Camp H.J."/>
            <person name="Heylen K."/>
        </authorList>
    </citation>
    <scope>NUCLEOTIDE SEQUENCE [LARGE SCALE GENOMIC DNA]</scope>
    <source>
        <strain evidence="2 3">R-67175</strain>
    </source>
</reference>
<comment type="caution">
    <text evidence="2">The sequence shown here is derived from an EMBL/GenBank/DDBJ whole genome shotgun (WGS) entry which is preliminary data.</text>
</comment>
<dbReference type="InterPro" id="IPR036928">
    <property type="entry name" value="AS_sf"/>
</dbReference>
<evidence type="ECO:0000313" key="3">
    <source>
        <dbReference type="Proteomes" id="UP000094472"/>
    </source>
</evidence>
<feature type="domain" description="Amidase" evidence="1">
    <location>
        <begin position="280"/>
        <end position="390"/>
    </location>
</feature>
<dbReference type="Proteomes" id="UP000094472">
    <property type="component" value="Unassembled WGS sequence"/>
</dbReference>
<evidence type="ECO:0000259" key="1">
    <source>
        <dbReference type="Pfam" id="PF01425"/>
    </source>
</evidence>
<dbReference type="STRING" id="1774969.AUC69_02075"/>
<dbReference type="OrthoDB" id="9777859at2"/>
<feature type="domain" description="Amidase" evidence="1">
    <location>
        <begin position="26"/>
        <end position="189"/>
    </location>
</feature>